<keyword evidence="2" id="KW-1185">Reference proteome</keyword>
<sequence>MEASEALVDSDAYLHTVYAEFEKCNALRGQLQCQMAELRAKVRGDLDAGEWLLADVFETTDDRSPHALVAEFLDRTAREDEELDRLGYFEIQARANLALDCAGRLANRIFAAKARSLSGVLVKYAILRRAMGSRGAQEDGDEQLEAFQDQAPTMWLDSLGRDIERLAGYAVAATFQDCHGAPLAIGSKG</sequence>
<accession>A0A369TBL9</accession>
<organism evidence="1 2">
    <name type="scientific">Ferruginivarius sediminum</name>
    <dbReference type="NCBI Taxonomy" id="2661937"/>
    <lineage>
        <taxon>Bacteria</taxon>
        <taxon>Pseudomonadati</taxon>
        <taxon>Pseudomonadota</taxon>
        <taxon>Alphaproteobacteria</taxon>
        <taxon>Rhodospirillales</taxon>
        <taxon>Rhodospirillaceae</taxon>
        <taxon>Ferruginivarius</taxon>
    </lineage>
</organism>
<reference evidence="1 2" key="1">
    <citation type="submission" date="2018-07" db="EMBL/GenBank/DDBJ databases">
        <title>Venubactetium sediminum gen. nov., sp. nov., isolated from a marine solar saltern.</title>
        <authorList>
            <person name="Wang S."/>
        </authorList>
    </citation>
    <scope>NUCLEOTIDE SEQUENCE [LARGE SCALE GENOMIC DNA]</scope>
    <source>
        <strain evidence="1 2">WD2A32</strain>
    </source>
</reference>
<gene>
    <name evidence="1" type="ORF">DRB17_05765</name>
</gene>
<evidence type="ECO:0000313" key="1">
    <source>
        <dbReference type="EMBL" id="RDD62668.1"/>
    </source>
</evidence>
<evidence type="ECO:0000313" key="2">
    <source>
        <dbReference type="Proteomes" id="UP000253941"/>
    </source>
</evidence>
<proteinExistence type="predicted"/>
<dbReference type="AlphaFoldDB" id="A0A369TBL9"/>
<dbReference type="Proteomes" id="UP000253941">
    <property type="component" value="Unassembled WGS sequence"/>
</dbReference>
<dbReference type="EMBL" id="QPMH01000004">
    <property type="protein sequence ID" value="RDD62668.1"/>
    <property type="molecule type" value="Genomic_DNA"/>
</dbReference>
<comment type="caution">
    <text evidence="1">The sequence shown here is derived from an EMBL/GenBank/DDBJ whole genome shotgun (WGS) entry which is preliminary data.</text>
</comment>
<name>A0A369TBL9_9PROT</name>
<protein>
    <submittedName>
        <fullName evidence="1">Uncharacterized protein</fullName>
    </submittedName>
</protein>